<reference evidence="2 3" key="1">
    <citation type="submission" date="2017-03" db="EMBL/GenBank/DDBJ databases">
        <authorList>
            <person name="Afonso C.L."/>
            <person name="Miller P.J."/>
            <person name="Scott M.A."/>
            <person name="Spackman E."/>
            <person name="Goraichik I."/>
            <person name="Dimitrov K.M."/>
            <person name="Suarez D.L."/>
            <person name="Swayne D.E."/>
        </authorList>
    </citation>
    <scope>NUCLEOTIDE SEQUENCE [LARGE SCALE GENOMIC DNA]</scope>
    <source>
        <strain evidence="2 3">CECT 8287</strain>
    </source>
</reference>
<dbReference type="EMBL" id="FWFL01000008">
    <property type="protein sequence ID" value="SLN57559.1"/>
    <property type="molecule type" value="Genomic_DNA"/>
</dbReference>
<gene>
    <name evidence="2" type="ORF">PEL8287_03093</name>
</gene>
<keyword evidence="3" id="KW-1185">Reference proteome</keyword>
<dbReference type="OrthoDB" id="7745874at2"/>
<evidence type="ECO:0000256" key="1">
    <source>
        <dbReference type="SAM" id="SignalP"/>
    </source>
</evidence>
<accession>A0A1Y5T7U7</accession>
<dbReference type="Proteomes" id="UP000193827">
    <property type="component" value="Unassembled WGS sequence"/>
</dbReference>
<name>A0A1Y5T7U7_9RHOB</name>
<feature type="chain" id="PRO_5011012523" evidence="1">
    <location>
        <begin position="24"/>
        <end position="79"/>
    </location>
</feature>
<dbReference type="RefSeq" id="WP_085893305.1">
    <property type="nucleotide sequence ID" value="NZ_FWFL01000008.1"/>
</dbReference>
<evidence type="ECO:0000313" key="2">
    <source>
        <dbReference type="EMBL" id="SLN57559.1"/>
    </source>
</evidence>
<sequence length="79" mass="8416">MKHIVCTFTLIFGVAAAATTAQAGCTAEYKAKRDNPLELFYDVATIDGPCTVANATAQLKAQLAGRGLKLLKVMSVREQ</sequence>
<protein>
    <submittedName>
        <fullName evidence="2">Uncharacterized protein</fullName>
    </submittedName>
</protein>
<evidence type="ECO:0000313" key="3">
    <source>
        <dbReference type="Proteomes" id="UP000193827"/>
    </source>
</evidence>
<proteinExistence type="predicted"/>
<dbReference type="AlphaFoldDB" id="A0A1Y5T7U7"/>
<keyword evidence="1" id="KW-0732">Signal</keyword>
<organism evidence="2 3">
    <name type="scientific">Roseovarius litorisediminis</name>
    <dbReference type="NCBI Taxonomy" id="1312363"/>
    <lineage>
        <taxon>Bacteria</taxon>
        <taxon>Pseudomonadati</taxon>
        <taxon>Pseudomonadota</taxon>
        <taxon>Alphaproteobacteria</taxon>
        <taxon>Rhodobacterales</taxon>
        <taxon>Roseobacteraceae</taxon>
        <taxon>Roseovarius</taxon>
    </lineage>
</organism>
<feature type="signal peptide" evidence="1">
    <location>
        <begin position="1"/>
        <end position="23"/>
    </location>
</feature>